<evidence type="ECO:0000313" key="3">
    <source>
        <dbReference type="Proteomes" id="UP000241769"/>
    </source>
</evidence>
<sequence length="160" mass="17769">MEDSILAPTPRKIRNVSSPVPKRRGTRKATQEALFGEAGQELQTILFQHSSESSSEECSPSHSPEHNFVLQDHGIFLSEDAQEFGPSPPARAGNPLYFNSPFRSNGELVSAEVVPQLRIVNSRVSGRETKTTKKAEPLHLDARRYRSSSWPNLSKLVTSE</sequence>
<organism evidence="2 3">
    <name type="scientific">Planoprotostelium fungivorum</name>
    <dbReference type="NCBI Taxonomy" id="1890364"/>
    <lineage>
        <taxon>Eukaryota</taxon>
        <taxon>Amoebozoa</taxon>
        <taxon>Evosea</taxon>
        <taxon>Variosea</taxon>
        <taxon>Cavosteliida</taxon>
        <taxon>Cavosteliaceae</taxon>
        <taxon>Planoprotostelium</taxon>
    </lineage>
</organism>
<accession>A0A2P6N9P1</accession>
<name>A0A2P6N9P1_9EUKA</name>
<proteinExistence type="predicted"/>
<reference evidence="2 3" key="1">
    <citation type="journal article" date="2018" name="Genome Biol. Evol.">
        <title>Multiple Roots of Fruiting Body Formation in Amoebozoa.</title>
        <authorList>
            <person name="Hillmann F."/>
            <person name="Forbes G."/>
            <person name="Novohradska S."/>
            <person name="Ferling I."/>
            <person name="Riege K."/>
            <person name="Groth M."/>
            <person name="Westermann M."/>
            <person name="Marz M."/>
            <person name="Spaller T."/>
            <person name="Winckler T."/>
            <person name="Schaap P."/>
            <person name="Glockner G."/>
        </authorList>
    </citation>
    <scope>NUCLEOTIDE SEQUENCE [LARGE SCALE GENOMIC DNA]</scope>
    <source>
        <strain evidence="2 3">Jena</strain>
    </source>
</reference>
<keyword evidence="3" id="KW-1185">Reference proteome</keyword>
<dbReference type="EMBL" id="MDYQ01000142">
    <property type="protein sequence ID" value="PRP80662.1"/>
    <property type="molecule type" value="Genomic_DNA"/>
</dbReference>
<protein>
    <submittedName>
        <fullName evidence="2">Uncharacterized protein</fullName>
    </submittedName>
</protein>
<gene>
    <name evidence="2" type="ORF">PROFUN_10717</name>
</gene>
<feature type="region of interest" description="Disordered" evidence="1">
    <location>
        <begin position="1"/>
        <end position="30"/>
    </location>
</feature>
<evidence type="ECO:0000256" key="1">
    <source>
        <dbReference type="SAM" id="MobiDB-lite"/>
    </source>
</evidence>
<evidence type="ECO:0000313" key="2">
    <source>
        <dbReference type="EMBL" id="PRP80662.1"/>
    </source>
</evidence>
<dbReference type="Proteomes" id="UP000241769">
    <property type="component" value="Unassembled WGS sequence"/>
</dbReference>
<dbReference type="InParanoid" id="A0A2P6N9P1"/>
<dbReference type="AlphaFoldDB" id="A0A2P6N9P1"/>
<comment type="caution">
    <text evidence="2">The sequence shown here is derived from an EMBL/GenBank/DDBJ whole genome shotgun (WGS) entry which is preliminary data.</text>
</comment>